<comment type="caution">
    <text evidence="1">The sequence shown here is derived from an EMBL/GenBank/DDBJ whole genome shotgun (WGS) entry which is preliminary data.</text>
</comment>
<evidence type="ECO:0000313" key="2">
    <source>
        <dbReference type="Proteomes" id="UP001296104"/>
    </source>
</evidence>
<gene>
    <name evidence="1" type="ORF">LECACI_7A006853</name>
</gene>
<evidence type="ECO:0000313" key="1">
    <source>
        <dbReference type="EMBL" id="CAK4031695.1"/>
    </source>
</evidence>
<dbReference type="AlphaFoldDB" id="A0AAI8Z2Y9"/>
<protein>
    <submittedName>
        <fullName evidence="1">Uncharacterized protein</fullName>
    </submittedName>
</protein>
<accession>A0AAI8Z2Y9</accession>
<sequence>MASNAPATATSELRELFPAHADTWRELGDALIRKNNLRTFWEDIPNYQRIVFRQPASTPDLNDLRRRIGDILSPIASIHDKSFEPLRITLKLEALVPVLDELKSSGRCDFPTSTTWIALLSAARLIFTERGFGIEKPTDVPGRIEALGSFCVKLTEFQREVEDCQRAGGLPSYHTDLFYLVKAVKGLADDELLVYLLECDGQRRSGLIRDLDEYLTLPAVPELGKIQWAGTVRVCWYVIFVSEDGKGDSRGIFPYLPQELDRNDCIFRYLPSNLDGGIPVDFNSGRQEDNRIGYLKTQLFVVRYWLRKIVKAMEITIGEKHKYSTVEDGINKVLFKYRFAKGLFCCAELMRYYEDMVRQYRGYYDARKWYGLFTSKVIPIVENEEAFLQDGPMEMKAWCDEVWQAMPSLEDLVDEGETES</sequence>
<proteinExistence type="predicted"/>
<dbReference type="Proteomes" id="UP001296104">
    <property type="component" value="Unassembled WGS sequence"/>
</dbReference>
<organism evidence="1 2">
    <name type="scientific">Lecanosticta acicola</name>
    <dbReference type="NCBI Taxonomy" id="111012"/>
    <lineage>
        <taxon>Eukaryota</taxon>
        <taxon>Fungi</taxon>
        <taxon>Dikarya</taxon>
        <taxon>Ascomycota</taxon>
        <taxon>Pezizomycotina</taxon>
        <taxon>Dothideomycetes</taxon>
        <taxon>Dothideomycetidae</taxon>
        <taxon>Mycosphaerellales</taxon>
        <taxon>Mycosphaerellaceae</taxon>
        <taxon>Lecanosticta</taxon>
    </lineage>
</organism>
<keyword evidence="2" id="KW-1185">Reference proteome</keyword>
<reference evidence="1" key="1">
    <citation type="submission" date="2023-11" db="EMBL/GenBank/DDBJ databases">
        <authorList>
            <person name="Alioto T."/>
            <person name="Alioto T."/>
            <person name="Gomez Garrido J."/>
        </authorList>
    </citation>
    <scope>NUCLEOTIDE SEQUENCE</scope>
</reference>
<name>A0AAI8Z2Y9_9PEZI</name>
<dbReference type="EMBL" id="CAVMBE010000051">
    <property type="protein sequence ID" value="CAK4031695.1"/>
    <property type="molecule type" value="Genomic_DNA"/>
</dbReference>